<comment type="similarity">
    <text evidence="1">Belongs to the LytR/CpsA/Psr (LCP) family.</text>
</comment>
<organism evidence="5 6">
    <name type="scientific">Nocardioides lianchengensis</name>
    <dbReference type="NCBI Taxonomy" id="1045774"/>
    <lineage>
        <taxon>Bacteria</taxon>
        <taxon>Bacillati</taxon>
        <taxon>Actinomycetota</taxon>
        <taxon>Actinomycetes</taxon>
        <taxon>Propionibacteriales</taxon>
        <taxon>Nocardioidaceae</taxon>
        <taxon>Nocardioides</taxon>
    </lineage>
</organism>
<feature type="transmembrane region" description="Helical" evidence="3">
    <location>
        <begin position="56"/>
        <end position="76"/>
    </location>
</feature>
<proteinExistence type="inferred from homology"/>
<dbReference type="AlphaFoldDB" id="A0A1G6WNU3"/>
<dbReference type="Proteomes" id="UP000199034">
    <property type="component" value="Unassembled WGS sequence"/>
</dbReference>
<keyword evidence="3" id="KW-0812">Transmembrane</keyword>
<evidence type="ECO:0000256" key="3">
    <source>
        <dbReference type="SAM" id="Phobius"/>
    </source>
</evidence>
<evidence type="ECO:0000313" key="6">
    <source>
        <dbReference type="Proteomes" id="UP000199034"/>
    </source>
</evidence>
<keyword evidence="3" id="KW-1133">Transmembrane helix</keyword>
<dbReference type="OrthoDB" id="3573673at2"/>
<feature type="region of interest" description="Disordered" evidence="2">
    <location>
        <begin position="1"/>
        <end position="55"/>
    </location>
</feature>
<reference evidence="6" key="1">
    <citation type="submission" date="2016-10" db="EMBL/GenBank/DDBJ databases">
        <authorList>
            <person name="Varghese N."/>
            <person name="Submissions S."/>
        </authorList>
    </citation>
    <scope>NUCLEOTIDE SEQUENCE [LARGE SCALE GENOMIC DNA]</scope>
    <source>
        <strain evidence="6">CGMCC 4.6858</strain>
    </source>
</reference>
<feature type="transmembrane region" description="Helical" evidence="3">
    <location>
        <begin position="83"/>
        <end position="101"/>
    </location>
</feature>
<dbReference type="Gene3D" id="3.40.630.190">
    <property type="entry name" value="LCP protein"/>
    <property type="match status" value="1"/>
</dbReference>
<protein>
    <submittedName>
        <fullName evidence="5">Cell envelope-related function transcriptional attenuator common domain-containing protein</fullName>
    </submittedName>
</protein>
<feature type="region of interest" description="Disordered" evidence="2">
    <location>
        <begin position="485"/>
        <end position="547"/>
    </location>
</feature>
<feature type="compositionally biased region" description="Low complexity" evidence="2">
    <location>
        <begin position="489"/>
        <end position="524"/>
    </location>
</feature>
<keyword evidence="3" id="KW-0472">Membrane</keyword>
<evidence type="ECO:0000313" key="5">
    <source>
        <dbReference type="EMBL" id="SDD67481.1"/>
    </source>
</evidence>
<feature type="domain" description="Cell envelope-related transcriptional attenuator" evidence="4">
    <location>
        <begin position="231"/>
        <end position="411"/>
    </location>
</feature>
<dbReference type="STRING" id="1045774.SAMN05421872_11010"/>
<gene>
    <name evidence="5" type="ORF">SAMN05421872_11010</name>
</gene>
<sequence length="547" mass="57935">MVDALPPLPAPQVPAPSRRGGRRRAESGDARRSRRSASAVPRGGARRASGQRRAHGLPGTIGVTLLGALLPGSGLVWSGRRALGWLVLLPTVLGLAAAGWYVGRDLRAVLDFATSPTQLKIAAAVFVVGLVAWAGVVHLTYRKVRPLQRSRWHTAVGQGFVVVLCLLVGVPVAYAARSALATSDLVSSVFEGNETATSPEDVTKANPWGDRERVNVLLLGGDGGVGRTGVRTDTVILASISVRTGRTVMFSLPRNMMNAQFPEDSPLHDLYPDGYSGAEDDGFYMLNAIYGQIPERHPGVLGKSKNEGADAIKQAVAGSLGIRVDYYVLANLKGFKDVVDAMGGITVNVNKPVAINGNTDAGIPPTGYIEPGPDQHLDGFHALWFARGRWGSDDYERMERQRCTIDAIIDAADPATLITRYTELAAAGKEVVSSDIPLDLVPAFVELALKVKDANVRSVVFKRSDKFFSGDPDFAWMHETVTRAIKPRSATPTESPSESPSGSPSESPSGTPSGSPTATPSEEPGAAVDARDSCGYEPVEGVEAAGE</sequence>
<feature type="compositionally biased region" description="Low complexity" evidence="2">
    <location>
        <begin position="36"/>
        <end position="48"/>
    </location>
</feature>
<dbReference type="RefSeq" id="WP_090859207.1">
    <property type="nucleotide sequence ID" value="NZ_FMZM01000010.1"/>
</dbReference>
<keyword evidence="6" id="KW-1185">Reference proteome</keyword>
<name>A0A1G6WNU3_9ACTN</name>
<accession>A0A1G6WNU3</accession>
<evidence type="ECO:0000259" key="4">
    <source>
        <dbReference type="Pfam" id="PF03816"/>
    </source>
</evidence>
<evidence type="ECO:0000256" key="1">
    <source>
        <dbReference type="ARBA" id="ARBA00006068"/>
    </source>
</evidence>
<feature type="compositionally biased region" description="Pro residues" evidence="2">
    <location>
        <begin position="1"/>
        <end position="14"/>
    </location>
</feature>
<dbReference type="Pfam" id="PF03816">
    <property type="entry name" value="LytR_cpsA_psr"/>
    <property type="match status" value="1"/>
</dbReference>
<evidence type="ECO:0000256" key="2">
    <source>
        <dbReference type="SAM" id="MobiDB-lite"/>
    </source>
</evidence>
<dbReference type="InterPro" id="IPR050922">
    <property type="entry name" value="LytR/CpsA/Psr_CW_biosynth"/>
</dbReference>
<dbReference type="PANTHER" id="PTHR33392">
    <property type="entry name" value="POLYISOPRENYL-TEICHOIC ACID--PEPTIDOGLYCAN TEICHOIC ACID TRANSFERASE TAGU"/>
    <property type="match status" value="1"/>
</dbReference>
<dbReference type="PANTHER" id="PTHR33392:SF6">
    <property type="entry name" value="POLYISOPRENYL-TEICHOIC ACID--PEPTIDOGLYCAN TEICHOIC ACID TRANSFERASE TAGU"/>
    <property type="match status" value="1"/>
</dbReference>
<dbReference type="NCBIfam" id="TIGR00350">
    <property type="entry name" value="lytR_cpsA_psr"/>
    <property type="match status" value="1"/>
</dbReference>
<feature type="transmembrane region" description="Helical" evidence="3">
    <location>
        <begin position="153"/>
        <end position="174"/>
    </location>
</feature>
<dbReference type="InterPro" id="IPR004474">
    <property type="entry name" value="LytR_CpsA_psr"/>
</dbReference>
<feature type="transmembrane region" description="Helical" evidence="3">
    <location>
        <begin position="121"/>
        <end position="141"/>
    </location>
</feature>
<dbReference type="EMBL" id="FMZM01000010">
    <property type="protein sequence ID" value="SDD67481.1"/>
    <property type="molecule type" value="Genomic_DNA"/>
</dbReference>